<evidence type="ECO:0000259" key="4">
    <source>
        <dbReference type="Pfam" id="PF07167"/>
    </source>
</evidence>
<dbReference type="InterPro" id="IPR022211">
    <property type="entry name" value="PHBC_N"/>
</dbReference>
<evidence type="ECO:0000256" key="2">
    <source>
        <dbReference type="ARBA" id="ARBA00023315"/>
    </source>
</evidence>
<feature type="domain" description="Poly-beta-hydroxybutyrate polymerase N-terminal" evidence="4">
    <location>
        <begin position="159"/>
        <end position="327"/>
    </location>
</feature>
<dbReference type="PANTHER" id="PTHR36837:SF5">
    <property type="entry name" value="POLY-3-HYDROXYBUTYRATE SYNTHASE"/>
    <property type="match status" value="1"/>
</dbReference>
<evidence type="ECO:0000256" key="1">
    <source>
        <dbReference type="ARBA" id="ARBA00022679"/>
    </source>
</evidence>
<dbReference type="InterPro" id="IPR051321">
    <property type="entry name" value="PHA/PHB_synthase"/>
</dbReference>
<accession>A0A2V3UDJ7</accession>
<evidence type="ECO:0000313" key="6">
    <source>
        <dbReference type="EMBL" id="PXW63154.1"/>
    </source>
</evidence>
<dbReference type="GO" id="GO:0042619">
    <property type="term" value="P:poly-hydroxybutyrate biosynthetic process"/>
    <property type="evidence" value="ECO:0007669"/>
    <property type="project" value="InterPro"/>
</dbReference>
<keyword evidence="7" id="KW-1185">Reference proteome</keyword>
<comment type="caution">
    <text evidence="6">The sequence shown here is derived from an EMBL/GenBank/DDBJ whole genome shotgun (WGS) entry which is preliminary data.</text>
</comment>
<name>A0A2V3UDJ7_9HYPH</name>
<dbReference type="EMBL" id="QJJK01000002">
    <property type="protein sequence ID" value="PXW63154.1"/>
    <property type="molecule type" value="Genomic_DNA"/>
</dbReference>
<dbReference type="GO" id="GO:0016746">
    <property type="term" value="F:acyltransferase activity"/>
    <property type="evidence" value="ECO:0007669"/>
    <property type="project" value="UniProtKB-KW"/>
</dbReference>
<feature type="region of interest" description="Disordered" evidence="3">
    <location>
        <begin position="35"/>
        <end position="78"/>
    </location>
</feature>
<keyword evidence="2" id="KW-0012">Acyltransferase</keyword>
<dbReference type="SUPFAM" id="SSF53474">
    <property type="entry name" value="alpha/beta-Hydrolases"/>
    <property type="match status" value="1"/>
</dbReference>
<dbReference type="Gene3D" id="3.40.50.1820">
    <property type="entry name" value="alpha/beta hydrolase"/>
    <property type="match status" value="1"/>
</dbReference>
<organism evidence="6 7">
    <name type="scientific">Chelatococcus asaccharovorans</name>
    <dbReference type="NCBI Taxonomy" id="28210"/>
    <lineage>
        <taxon>Bacteria</taxon>
        <taxon>Pseudomonadati</taxon>
        <taxon>Pseudomonadota</taxon>
        <taxon>Alphaproteobacteria</taxon>
        <taxon>Hyphomicrobiales</taxon>
        <taxon>Chelatococcaceae</taxon>
        <taxon>Chelatococcus</taxon>
    </lineage>
</organism>
<dbReference type="Pfam" id="PF12551">
    <property type="entry name" value="PHBC_N"/>
    <property type="match status" value="1"/>
</dbReference>
<feature type="compositionally biased region" description="Low complexity" evidence="3">
    <location>
        <begin position="35"/>
        <end position="44"/>
    </location>
</feature>
<dbReference type="InterPro" id="IPR029058">
    <property type="entry name" value="AB_hydrolase_fold"/>
</dbReference>
<dbReference type="InterPro" id="IPR010941">
    <property type="entry name" value="PhaC_N"/>
</dbReference>
<feature type="compositionally biased region" description="Low complexity" evidence="3">
    <location>
        <begin position="53"/>
        <end position="68"/>
    </location>
</feature>
<keyword evidence="1" id="KW-0808">Transferase</keyword>
<evidence type="ECO:0000259" key="5">
    <source>
        <dbReference type="Pfam" id="PF12551"/>
    </source>
</evidence>
<proteinExistence type="predicted"/>
<gene>
    <name evidence="6" type="ORF">C7450_10269</name>
</gene>
<evidence type="ECO:0000313" key="7">
    <source>
        <dbReference type="Proteomes" id="UP000248021"/>
    </source>
</evidence>
<dbReference type="Pfam" id="PF07167">
    <property type="entry name" value="PhaC_N"/>
    <property type="match status" value="1"/>
</dbReference>
<evidence type="ECO:0000256" key="3">
    <source>
        <dbReference type="SAM" id="MobiDB-lite"/>
    </source>
</evidence>
<dbReference type="Proteomes" id="UP000248021">
    <property type="component" value="Unassembled WGS sequence"/>
</dbReference>
<protein>
    <submittedName>
        <fullName evidence="6">Polyhydroxyalkanoate synthase</fullName>
    </submittedName>
</protein>
<feature type="domain" description="Poly-beta-hydroxybutyrate polymerase N-terminal" evidence="5">
    <location>
        <begin position="81"/>
        <end position="121"/>
    </location>
</feature>
<dbReference type="PANTHER" id="PTHR36837">
    <property type="entry name" value="POLY(3-HYDROXYALKANOATE) POLYMERASE SUBUNIT PHAC"/>
    <property type="match status" value="1"/>
</dbReference>
<dbReference type="AlphaFoldDB" id="A0A2V3UDJ7"/>
<reference evidence="6 7" key="1">
    <citation type="submission" date="2018-05" db="EMBL/GenBank/DDBJ databases">
        <title>Genomic Encyclopedia of Type Strains, Phase IV (KMG-IV): sequencing the most valuable type-strain genomes for metagenomic binning, comparative biology and taxonomic classification.</title>
        <authorList>
            <person name="Goeker M."/>
        </authorList>
    </citation>
    <scope>NUCLEOTIDE SEQUENCE [LARGE SCALE GENOMIC DNA]</scope>
    <source>
        <strain evidence="6 7">DSM 6462</strain>
    </source>
</reference>
<sequence length="650" mass="71564">MSPMVFAVEKDGILRKVPRAGVVDAPVTHSGHVMPFPVSPQVSPQVPPPMPPQTRARPAAPASSAMTRAPHRPDGGEDEVFKAVDRMREALTAQLTGGLSPAAMALALFDWSIHLAHAPGKQAELLTKAMRKANRFAGYLAIASHVPETPPCIAPLPGDNRFTGDAWQKPPFSFLVQAFLLNQQWWHNVTRDVPGVSPHHEDVVSFSARQLLDVLSPSNNIFTNPEVIAKFWQTAGMNFAEGYRNWLDDIGRIGTGQPAAGTENFVVGRDVAVTPGEVVFRNHLIELIQYKPATGDVFAEPVLIVPAWIMKYYILDLSPHNSLIRYLVDRGHTVFCLSWRNPDAGDRDLGLDDYRRMGVMAALDAVNAIVPDAKIHATGYCLGGTLLAIAAAAMARAGDDRLASVTLLAAQTDFSEPGELALFIDHSQVHFLDSMMWNRGFLAADQMAGAFQLLRSSDLIWSRLVHDYLMGERAPMIDLMAWNADSTRMPYRMHAEYLQRLYLDNELAAGRFIVDGRPAALQNIRAPMFAVGTERDHVAPWHSVYKIHYLTDTDVTFVLTSGGHNAGIVSEPGRPRRRFRSAEKMATDVCLSADEWAEVSESQEGSWWLAWADWLARHSAPERVAPPAIGAVDKGYRPLGAAPGTYVLQR</sequence>